<evidence type="ECO:0000313" key="6">
    <source>
        <dbReference type="EMBL" id="ABO95473.1"/>
    </source>
</evidence>
<dbReference type="AlphaFoldDB" id="A4RVP3"/>
<dbReference type="Pfam" id="PF12895">
    <property type="entry name" value="ANAPC3"/>
    <property type="match status" value="1"/>
</dbReference>
<keyword evidence="1" id="KW-0677">Repeat</keyword>
<dbReference type="eggNOG" id="KOG4626">
    <property type="taxonomic scope" value="Eukaryota"/>
</dbReference>
<dbReference type="GeneID" id="5001312"/>
<dbReference type="InterPro" id="IPR051012">
    <property type="entry name" value="CellSynth/LPSAsmb/PSIAsmb"/>
</dbReference>
<organism evidence="6 7">
    <name type="scientific">Ostreococcus lucimarinus (strain CCE9901)</name>
    <dbReference type="NCBI Taxonomy" id="436017"/>
    <lineage>
        <taxon>Eukaryota</taxon>
        <taxon>Viridiplantae</taxon>
        <taxon>Chlorophyta</taxon>
        <taxon>Mamiellophyceae</taxon>
        <taxon>Mamiellales</taxon>
        <taxon>Bathycoccaceae</taxon>
        <taxon>Ostreococcus</taxon>
    </lineage>
</organism>
<feature type="compositionally biased region" description="Basic and acidic residues" evidence="4">
    <location>
        <begin position="122"/>
        <end position="132"/>
    </location>
</feature>
<evidence type="ECO:0000313" key="7">
    <source>
        <dbReference type="Proteomes" id="UP000001568"/>
    </source>
</evidence>
<dbReference type="HOGENOM" id="CLU_812316_0_0_1"/>
<dbReference type="Gene3D" id="1.25.40.10">
    <property type="entry name" value="Tetratricopeptide repeat domain"/>
    <property type="match status" value="1"/>
</dbReference>
<keyword evidence="5" id="KW-1133">Transmembrane helix</keyword>
<sequence length="342" mass="38075">MVVLCASCVASRANGALGATWLRAYVDDSGRTSGPRVRRIETAAIGGEGWSDAWDLESGSAEHVRHAYTGAEMNRMFARVPAAAPVVYTTPQRSWIDVGVSNEFDRKVLVEASDDDGESDGVDEKERHDGDEALREKKNKYFMSSVSASSLQHMLNKYGGTVDSAFETINRRLEIDPNNPVLWADLGNTHRIMAENKEAAECFAKALRIMKHPELYQLLGTCLVVTERTEEAIGIFKQGMETFPGDPASTFSLALVYLQLEQWHDAIVVLEALTRVNPTFAGGLANEHLLIARRQLQRESSGRIDAGVFVIFVVTLVALAWLQMSRHFQRVKKAHSRKQKRR</sequence>
<dbReference type="OMA" id="GNTHRIM"/>
<evidence type="ECO:0000256" key="4">
    <source>
        <dbReference type="SAM" id="MobiDB-lite"/>
    </source>
</evidence>
<dbReference type="EMBL" id="CP000584">
    <property type="protein sequence ID" value="ABO95473.1"/>
    <property type="molecule type" value="Genomic_DNA"/>
</dbReference>
<dbReference type="PANTHER" id="PTHR45586:SF1">
    <property type="entry name" value="LIPOPOLYSACCHARIDE ASSEMBLY PROTEIN B"/>
    <property type="match status" value="1"/>
</dbReference>
<keyword evidence="2 3" id="KW-0802">TPR repeat</keyword>
<dbReference type="Gramene" id="ABO95473">
    <property type="protein sequence ID" value="ABO95473"/>
    <property type="gene ID" value="OSTLU_31047"/>
</dbReference>
<dbReference type="RefSeq" id="XP_001417180.1">
    <property type="nucleotide sequence ID" value="XM_001417143.1"/>
</dbReference>
<evidence type="ECO:0000256" key="1">
    <source>
        <dbReference type="ARBA" id="ARBA00022737"/>
    </source>
</evidence>
<keyword evidence="5" id="KW-0812">Transmembrane</keyword>
<dbReference type="OrthoDB" id="9991317at2759"/>
<evidence type="ECO:0000256" key="3">
    <source>
        <dbReference type="PROSITE-ProRule" id="PRU00339"/>
    </source>
</evidence>
<dbReference type="Proteomes" id="UP000001568">
    <property type="component" value="Chromosome 4"/>
</dbReference>
<dbReference type="KEGG" id="olu:OSTLU_31047"/>
<feature type="compositionally biased region" description="Acidic residues" evidence="4">
    <location>
        <begin position="112"/>
        <end position="121"/>
    </location>
</feature>
<accession>A4RVP3</accession>
<dbReference type="PANTHER" id="PTHR45586">
    <property type="entry name" value="TPR REPEAT-CONTAINING PROTEIN PA4667"/>
    <property type="match status" value="1"/>
</dbReference>
<dbReference type="SMART" id="SM00028">
    <property type="entry name" value="TPR"/>
    <property type="match status" value="3"/>
</dbReference>
<protein>
    <submittedName>
        <fullName evidence="6">TPR-repeat containing protein</fullName>
    </submittedName>
</protein>
<gene>
    <name evidence="6" type="primary">TPR3</name>
    <name evidence="6" type="ORF">OSTLU_31047</name>
</gene>
<reference evidence="6 7" key="1">
    <citation type="journal article" date="2007" name="Proc. Natl. Acad. Sci. U.S.A.">
        <title>The tiny eukaryote Ostreococcus provides genomic insights into the paradox of plankton speciation.</title>
        <authorList>
            <person name="Palenik B."/>
            <person name="Grimwood J."/>
            <person name="Aerts A."/>
            <person name="Rouze P."/>
            <person name="Salamov A."/>
            <person name="Putnam N."/>
            <person name="Dupont C."/>
            <person name="Jorgensen R."/>
            <person name="Derelle E."/>
            <person name="Rombauts S."/>
            <person name="Zhou K."/>
            <person name="Otillar R."/>
            <person name="Merchant S.S."/>
            <person name="Podell S."/>
            <person name="Gaasterland T."/>
            <person name="Napoli C."/>
            <person name="Gendler K."/>
            <person name="Manuell A."/>
            <person name="Tai V."/>
            <person name="Vallon O."/>
            <person name="Piganeau G."/>
            <person name="Jancek S."/>
            <person name="Heijde M."/>
            <person name="Jabbari K."/>
            <person name="Bowler C."/>
            <person name="Lohr M."/>
            <person name="Robbens S."/>
            <person name="Werner G."/>
            <person name="Dubchak I."/>
            <person name="Pazour G.J."/>
            <person name="Ren Q."/>
            <person name="Paulsen I."/>
            <person name="Delwiche C."/>
            <person name="Schmutz J."/>
            <person name="Rokhsar D."/>
            <person name="Van de Peer Y."/>
            <person name="Moreau H."/>
            <person name="Grigoriev I.V."/>
        </authorList>
    </citation>
    <scope>NUCLEOTIDE SEQUENCE [LARGE SCALE GENOMIC DNA]</scope>
    <source>
        <strain evidence="6 7">CCE9901</strain>
    </source>
</reference>
<dbReference type="PROSITE" id="PS50005">
    <property type="entry name" value="TPR"/>
    <property type="match status" value="1"/>
</dbReference>
<dbReference type="STRING" id="436017.A4RVP3"/>
<keyword evidence="7" id="KW-1185">Reference proteome</keyword>
<evidence type="ECO:0000256" key="5">
    <source>
        <dbReference type="SAM" id="Phobius"/>
    </source>
</evidence>
<evidence type="ECO:0000256" key="2">
    <source>
        <dbReference type="ARBA" id="ARBA00022803"/>
    </source>
</evidence>
<feature type="repeat" description="TPR" evidence="3">
    <location>
        <begin position="213"/>
        <end position="246"/>
    </location>
</feature>
<name>A4RVP3_OSTLU</name>
<keyword evidence="5" id="KW-0472">Membrane</keyword>
<proteinExistence type="predicted"/>
<feature type="transmembrane region" description="Helical" evidence="5">
    <location>
        <begin position="304"/>
        <end position="322"/>
    </location>
</feature>
<feature type="region of interest" description="Disordered" evidence="4">
    <location>
        <begin position="111"/>
        <end position="132"/>
    </location>
</feature>
<dbReference type="InterPro" id="IPR019734">
    <property type="entry name" value="TPR_rpt"/>
</dbReference>
<dbReference type="SUPFAM" id="SSF48452">
    <property type="entry name" value="TPR-like"/>
    <property type="match status" value="1"/>
</dbReference>
<dbReference type="InterPro" id="IPR011990">
    <property type="entry name" value="TPR-like_helical_dom_sf"/>
</dbReference>